<evidence type="ECO:0000256" key="1">
    <source>
        <dbReference type="SAM" id="SignalP"/>
    </source>
</evidence>
<dbReference type="EMBL" id="CP024767">
    <property type="protein sequence ID" value="QAY88164.1"/>
    <property type="molecule type" value="Genomic_DNA"/>
</dbReference>
<evidence type="ECO:0000313" key="2">
    <source>
        <dbReference type="EMBL" id="QAY88164.1"/>
    </source>
</evidence>
<reference evidence="2 3" key="1">
    <citation type="submission" date="2017-11" db="EMBL/GenBank/DDBJ databases">
        <title>Genome sequence of Pseudomonas arsenicoxydans ACM1.</title>
        <authorList>
            <person name="Nascimento F.X."/>
        </authorList>
    </citation>
    <scope>NUCLEOTIDE SEQUENCE [LARGE SCALE GENOMIC DNA]</scope>
    <source>
        <strain evidence="2 3">ACM1</strain>
    </source>
</reference>
<dbReference type="AlphaFoldDB" id="A0A4V0YKS5"/>
<organism evidence="2 3">
    <name type="scientific">Pseudomonas arsenicoxydans</name>
    <dbReference type="NCBI Taxonomy" id="702115"/>
    <lineage>
        <taxon>Bacteria</taxon>
        <taxon>Pseudomonadati</taxon>
        <taxon>Pseudomonadota</taxon>
        <taxon>Gammaproteobacteria</taxon>
        <taxon>Pseudomonadales</taxon>
        <taxon>Pseudomonadaceae</taxon>
        <taxon>Pseudomonas</taxon>
    </lineage>
</organism>
<gene>
    <name evidence="2" type="ORF">CUN61_31275</name>
</gene>
<proteinExistence type="predicted"/>
<dbReference type="Proteomes" id="UP000291121">
    <property type="component" value="Chromosome"/>
</dbReference>
<keyword evidence="1" id="KW-0732">Signal</keyword>
<evidence type="ECO:0000313" key="3">
    <source>
        <dbReference type="Proteomes" id="UP000291121"/>
    </source>
</evidence>
<sequence>MMKKYFAALSATALISVAPYALAASSTDLTVTGTITPNACVPLLSGRGIVEHGKISSKDLNQEKNTRLPNKTLQLTVNCDSAIAFRLKPIDNRPGTDTDDGAAFGLGFINGDQKLGFVEARLLRPLGDGEAVRHMFSYNNGGSWGNTNALIPGAISAFGAVGGPNTPIAIKDLVTDFEVRTYIARADSLDLTNDVALDGSVTIDIDYP</sequence>
<accession>A0A4V0YKS5</accession>
<feature type="chain" id="PRO_5020781449" description="DUF1120 domain-containing protein" evidence="1">
    <location>
        <begin position="24"/>
        <end position="208"/>
    </location>
</feature>
<feature type="signal peptide" evidence="1">
    <location>
        <begin position="1"/>
        <end position="23"/>
    </location>
</feature>
<evidence type="ECO:0008006" key="4">
    <source>
        <dbReference type="Google" id="ProtNLM"/>
    </source>
</evidence>
<protein>
    <recommendedName>
        <fullName evidence="4">DUF1120 domain-containing protein</fullName>
    </recommendedName>
</protein>
<keyword evidence="3" id="KW-1185">Reference proteome</keyword>
<dbReference type="Pfam" id="PF06551">
    <property type="entry name" value="DUF1120"/>
    <property type="match status" value="1"/>
</dbReference>
<name>A0A4V0YKS5_9PSED</name>
<dbReference type="RefSeq" id="WP_208669893.1">
    <property type="nucleotide sequence ID" value="NZ_CP024767.1"/>
</dbReference>
<dbReference type="InterPro" id="IPR010546">
    <property type="entry name" value="DUF1120"/>
</dbReference>